<evidence type="ECO:0000313" key="2">
    <source>
        <dbReference type="Ensembl" id="ENSSSCP00070028096.1"/>
    </source>
</evidence>
<organism evidence="2 3">
    <name type="scientific">Sus scrofa</name>
    <name type="common">Pig</name>
    <dbReference type="NCBI Taxonomy" id="9823"/>
    <lineage>
        <taxon>Eukaryota</taxon>
        <taxon>Metazoa</taxon>
        <taxon>Chordata</taxon>
        <taxon>Craniata</taxon>
        <taxon>Vertebrata</taxon>
        <taxon>Euteleostomi</taxon>
        <taxon>Mammalia</taxon>
        <taxon>Eutheria</taxon>
        <taxon>Laurasiatheria</taxon>
        <taxon>Artiodactyla</taxon>
        <taxon>Suina</taxon>
        <taxon>Suidae</taxon>
        <taxon>Sus</taxon>
    </lineage>
</organism>
<sequence>MNQSLWRYLHGGHGTLLILIATCSSPLSFPYAVYGYGLQCCICYLSSCDCFIIVYAKC</sequence>
<dbReference type="AlphaFoldDB" id="A0A4X1UDP4"/>
<proteinExistence type="predicted"/>
<reference evidence="2 3" key="1">
    <citation type="submission" date="2017-08" db="EMBL/GenBank/DDBJ databases">
        <title>USMARCv1.0.</title>
        <authorList>
            <person name="Hannum G.I."/>
            <person name="Koren S."/>
            <person name="Schroeder S.G."/>
            <person name="Chin S.C."/>
            <person name="Nonneman D.J."/>
            <person name="Becker S.A."/>
            <person name="Rosen B.D."/>
            <person name="Bickhart D.M."/>
            <person name="Putnam N.H."/>
            <person name="Green R.E."/>
            <person name="Tuggle C.K."/>
            <person name="Liu H."/>
            <person name="Rohrer G.A."/>
            <person name="Warr A."/>
            <person name="Hall R."/>
            <person name="Kim K."/>
            <person name="Hume D.A."/>
            <person name="Talbot R."/>
            <person name="Chow W."/>
            <person name="Howe K."/>
            <person name="Schwartz A.S."/>
            <person name="Watson M."/>
            <person name="Archibald A.L."/>
            <person name="Phillippy A.M."/>
            <person name="Smith T.P.L."/>
        </authorList>
    </citation>
    <scope>NUCLEOTIDE SEQUENCE [LARGE SCALE GENOMIC DNA]</scope>
</reference>
<name>A0A4X1UDP4_PIG</name>
<dbReference type="Ensembl" id="ENSSSCT00070033663.1">
    <property type="protein sequence ID" value="ENSSSCP00070028096.1"/>
    <property type="gene ID" value="ENSSSCG00070017064.1"/>
</dbReference>
<accession>A0A4X1UDP4</accession>
<dbReference type="Proteomes" id="UP000314985">
    <property type="component" value="Chromosome 4"/>
</dbReference>
<reference evidence="2" key="2">
    <citation type="submission" date="2025-08" db="UniProtKB">
        <authorList>
            <consortium name="Ensembl"/>
        </authorList>
    </citation>
    <scope>IDENTIFICATION</scope>
</reference>
<feature type="transmembrane region" description="Helical" evidence="1">
    <location>
        <begin position="7"/>
        <end position="27"/>
    </location>
</feature>
<protein>
    <submittedName>
        <fullName evidence="2">Uncharacterized protein</fullName>
    </submittedName>
</protein>
<keyword evidence="1" id="KW-0472">Membrane</keyword>
<keyword evidence="1" id="KW-0812">Transmembrane</keyword>
<keyword evidence="1" id="KW-1133">Transmembrane helix</keyword>
<evidence type="ECO:0000256" key="1">
    <source>
        <dbReference type="SAM" id="Phobius"/>
    </source>
</evidence>
<evidence type="ECO:0000313" key="3">
    <source>
        <dbReference type="Proteomes" id="UP000314985"/>
    </source>
</evidence>